<dbReference type="InterPro" id="IPR050146">
    <property type="entry name" value="Type-I_3-dehydroquinase"/>
</dbReference>
<evidence type="ECO:0000256" key="3">
    <source>
        <dbReference type="ARBA" id="ARBA00023270"/>
    </source>
</evidence>
<dbReference type="GO" id="GO:0008652">
    <property type="term" value="P:amino acid biosynthetic process"/>
    <property type="evidence" value="ECO:0007669"/>
    <property type="project" value="UniProtKB-KW"/>
</dbReference>
<dbReference type="GO" id="GO:0003855">
    <property type="term" value="F:3-dehydroquinate dehydratase activity"/>
    <property type="evidence" value="ECO:0007669"/>
    <property type="project" value="UniProtKB-UniRule"/>
</dbReference>
<feature type="binding site" evidence="4">
    <location>
        <position position="210"/>
    </location>
    <ligand>
        <name>3-dehydroquinate</name>
        <dbReference type="ChEBI" id="CHEBI:32364"/>
    </ligand>
</feature>
<comment type="similarity">
    <text evidence="4">Belongs to the type-I 3-dehydroquinase family.</text>
</comment>
<dbReference type="Gene3D" id="3.20.20.70">
    <property type="entry name" value="Aldolase class I"/>
    <property type="match status" value="1"/>
</dbReference>
<feature type="binding site" evidence="4">
    <location>
        <position position="9"/>
    </location>
    <ligand>
        <name>3-dehydroquinate</name>
        <dbReference type="ChEBI" id="CHEBI:32364"/>
    </ligand>
</feature>
<gene>
    <name evidence="4" type="primary">aroD</name>
    <name evidence="7" type="ORF">ENM30_03810</name>
    <name evidence="6" type="ORF">ENT82_04795</name>
    <name evidence="5" type="ORF">ENU43_06180</name>
</gene>
<dbReference type="InterPro" id="IPR001381">
    <property type="entry name" value="DHquinase_I"/>
</dbReference>
<keyword evidence="4" id="KW-0057">Aromatic amino acid biosynthesis</keyword>
<dbReference type="CDD" id="cd00502">
    <property type="entry name" value="DHQase_I"/>
    <property type="match status" value="1"/>
</dbReference>
<keyword evidence="2 4" id="KW-0456">Lyase</keyword>
<feature type="binding site" evidence="4">
    <location>
        <position position="64"/>
    </location>
    <ligand>
        <name>3-dehydroquinate</name>
        <dbReference type="ChEBI" id="CHEBI:32364"/>
    </ligand>
</feature>
<dbReference type="UniPathway" id="UPA00053">
    <property type="reaction ID" value="UER00086"/>
</dbReference>
<evidence type="ECO:0000256" key="2">
    <source>
        <dbReference type="ARBA" id="ARBA00023239"/>
    </source>
</evidence>
<dbReference type="InterPro" id="IPR013785">
    <property type="entry name" value="Aldolase_TIM"/>
</dbReference>
<dbReference type="EMBL" id="DRXG01000082">
    <property type="protein sequence ID" value="HHN52423.1"/>
    <property type="molecule type" value="Genomic_DNA"/>
</dbReference>
<comment type="function">
    <text evidence="4">Involved in the third step of the chorismate pathway, which leads to the biosynthesis of aromatic amino acids. Catalyzes the cis-dehydration of 3-dehydroquinate (DHQ) and introduces the first double bond of the aromatic ring to yield 3-dehydroshikimate.</text>
</comment>
<dbReference type="GO" id="GO:0009073">
    <property type="term" value="P:aromatic amino acid family biosynthetic process"/>
    <property type="evidence" value="ECO:0007669"/>
    <property type="project" value="UniProtKB-KW"/>
</dbReference>
<feature type="active site" description="Proton donor/acceptor" evidence="4">
    <location>
        <position position="121"/>
    </location>
</feature>
<accession>A0A7C4I633</accession>
<dbReference type="Pfam" id="PF01487">
    <property type="entry name" value="DHquinase_I"/>
    <property type="match status" value="1"/>
</dbReference>
<comment type="subunit">
    <text evidence="4">Homodimer.</text>
</comment>
<reference evidence="6" key="1">
    <citation type="journal article" date="2020" name="mSystems">
        <title>Genome- and Community-Level Interaction Insights into Carbon Utilization and Element Cycling Functions of Hydrothermarchaeota in Hydrothermal Sediment.</title>
        <authorList>
            <person name="Zhou Z."/>
            <person name="Liu Y."/>
            <person name="Xu W."/>
            <person name="Pan J."/>
            <person name="Luo Z.H."/>
            <person name="Li M."/>
        </authorList>
    </citation>
    <scope>NUCLEOTIDE SEQUENCE [LARGE SCALE GENOMIC DNA]</scope>
    <source>
        <strain evidence="7">SpSt-1073</strain>
        <strain evidence="6">SpSt-613</strain>
        <strain evidence="5">SpSt-669</strain>
    </source>
</reference>
<proteinExistence type="inferred from homology"/>
<protein>
    <recommendedName>
        <fullName evidence="4">3-dehydroquinate dehydratase</fullName>
        <shortName evidence="4">3-dehydroquinase</shortName>
        <ecNumber evidence="4">4.2.1.10</ecNumber>
    </recommendedName>
    <alternativeName>
        <fullName evidence="4">Type I DHQase</fullName>
    </alternativeName>
    <alternativeName>
        <fullName evidence="4">Type I dehydroquinase</fullName>
        <shortName evidence="4">DHQ1</shortName>
    </alternativeName>
</protein>
<feature type="active site" description="Schiff-base intermediate with substrate" evidence="4">
    <location>
        <position position="147"/>
    </location>
</feature>
<dbReference type="SUPFAM" id="SSF51569">
    <property type="entry name" value="Aldolase"/>
    <property type="match status" value="1"/>
</dbReference>
<evidence type="ECO:0000256" key="4">
    <source>
        <dbReference type="HAMAP-Rule" id="MF_00214"/>
    </source>
</evidence>
<evidence type="ECO:0000313" key="6">
    <source>
        <dbReference type="EMBL" id="HGN90428.1"/>
    </source>
</evidence>
<evidence type="ECO:0000313" key="7">
    <source>
        <dbReference type="EMBL" id="HHN52423.1"/>
    </source>
</evidence>
<name>A0A7C4I633_CALS0</name>
<feature type="binding site" evidence="4">
    <location>
        <position position="206"/>
    </location>
    <ligand>
        <name>3-dehydroquinate</name>
        <dbReference type="ChEBI" id="CHEBI:32364"/>
    </ligand>
</feature>
<dbReference type="PANTHER" id="PTHR43699">
    <property type="entry name" value="3-DEHYDROQUINATE DEHYDRATASE"/>
    <property type="match status" value="1"/>
</dbReference>
<dbReference type="EMBL" id="DTCM01000077">
    <property type="protein sequence ID" value="HGL41234.1"/>
    <property type="molecule type" value="Genomic_DNA"/>
</dbReference>
<dbReference type="GO" id="GO:0009423">
    <property type="term" value="P:chorismate biosynthetic process"/>
    <property type="evidence" value="ECO:0007669"/>
    <property type="project" value="UniProtKB-UniRule"/>
</dbReference>
<dbReference type="AlphaFoldDB" id="A0A7C4I633"/>
<dbReference type="EC" id="4.2.1.10" evidence="4"/>
<comment type="catalytic activity">
    <reaction evidence="1 4">
        <text>3-dehydroquinate = 3-dehydroshikimate + H2O</text>
        <dbReference type="Rhea" id="RHEA:21096"/>
        <dbReference type="ChEBI" id="CHEBI:15377"/>
        <dbReference type="ChEBI" id="CHEBI:16630"/>
        <dbReference type="ChEBI" id="CHEBI:32364"/>
        <dbReference type="EC" id="4.2.1.10"/>
    </reaction>
</comment>
<comment type="caution">
    <text evidence="6">The sequence shown here is derived from an EMBL/GenBank/DDBJ whole genome shotgun (WGS) entry which is preliminary data.</text>
</comment>
<dbReference type="EMBL" id="DTAD01000048">
    <property type="protein sequence ID" value="HGN90428.1"/>
    <property type="molecule type" value="Genomic_DNA"/>
</dbReference>
<evidence type="ECO:0000256" key="1">
    <source>
        <dbReference type="ARBA" id="ARBA00001864"/>
    </source>
</evidence>
<dbReference type="HAMAP" id="MF_00214">
    <property type="entry name" value="AroD"/>
    <property type="match status" value="1"/>
</dbReference>
<organism evidence="6">
    <name type="scientific">Caldiarchaeum subterraneum</name>
    <dbReference type="NCBI Taxonomy" id="311458"/>
    <lineage>
        <taxon>Archaea</taxon>
        <taxon>Nitrososphaerota</taxon>
        <taxon>Candidatus Caldarchaeales</taxon>
        <taxon>Candidatus Caldarchaeaceae</taxon>
        <taxon>Candidatus Caldarchaeum</taxon>
    </lineage>
</organism>
<keyword evidence="3 4" id="KW-0704">Schiff base</keyword>
<sequence length="230" mass="25542">MSKTRICVSVYGENEENLAENIRRGFEKGADLAEVRLDLSGYNSVESLAEKLRPFADRLVLTLRPMGEGGKSSLPVEERVKILRRLADIRPAYIDLELSTLKQYPADEFRRAGVKVIASWHSFESTPDDDSLSRLCEECLRHGDVAKVVTFSTGPRDNIRVISLYTKYPPRRLIAFCMGEQGWITRILSMAADAPIAYAALGDAKTAPGQLTVEEMLMMRENICRGGGGG</sequence>
<feature type="binding site" evidence="4">
    <location>
        <begin position="34"/>
        <end position="36"/>
    </location>
    <ligand>
        <name>3-dehydroquinate</name>
        <dbReference type="ChEBI" id="CHEBI:32364"/>
    </ligand>
</feature>
<evidence type="ECO:0000313" key="5">
    <source>
        <dbReference type="EMBL" id="HGL41234.1"/>
    </source>
</evidence>
<feature type="binding site" evidence="4">
    <location>
        <position position="186"/>
    </location>
    <ligand>
        <name>3-dehydroquinate</name>
        <dbReference type="ChEBI" id="CHEBI:32364"/>
    </ligand>
</feature>
<comment type="pathway">
    <text evidence="4">Metabolic intermediate biosynthesis; chorismate biosynthesis; chorismate from D-erythrose 4-phosphate and phosphoenolpyruvate: step 3/7.</text>
</comment>
<dbReference type="GO" id="GO:0046279">
    <property type="term" value="P:3,4-dihydroxybenzoate biosynthetic process"/>
    <property type="evidence" value="ECO:0007669"/>
    <property type="project" value="TreeGrafter"/>
</dbReference>
<dbReference type="PANTHER" id="PTHR43699:SF1">
    <property type="entry name" value="3-DEHYDROQUINATE DEHYDRATASE"/>
    <property type="match status" value="1"/>
</dbReference>
<keyword evidence="4" id="KW-0028">Amino-acid biosynthesis</keyword>